<evidence type="ECO:0000313" key="1">
    <source>
        <dbReference type="EMBL" id="GAA57114.1"/>
    </source>
</evidence>
<protein>
    <submittedName>
        <fullName evidence="1">Uncharacterized protein</fullName>
    </submittedName>
</protein>
<gene>
    <name evidence="1" type="ORF">CLF_112199</name>
</gene>
<reference evidence="1" key="1">
    <citation type="journal article" date="2011" name="Genome Biol.">
        <title>The draft genome of the carcinogenic human liver fluke Clonorchis sinensis.</title>
        <authorList>
            <person name="Wang X."/>
            <person name="Chen W."/>
            <person name="Huang Y."/>
            <person name="Sun J."/>
            <person name="Men J."/>
            <person name="Liu H."/>
            <person name="Luo F."/>
            <person name="Guo L."/>
            <person name="Lv X."/>
            <person name="Deng C."/>
            <person name="Zhou C."/>
            <person name="Fan Y."/>
            <person name="Li X."/>
            <person name="Huang L."/>
            <person name="Hu Y."/>
            <person name="Liang C."/>
            <person name="Hu X."/>
            <person name="Xu J."/>
            <person name="Yu X."/>
        </authorList>
    </citation>
    <scope>NUCLEOTIDE SEQUENCE [LARGE SCALE GENOMIC DNA]</scope>
    <source>
        <strain evidence="1">Henan</strain>
    </source>
</reference>
<organism evidence="1 2">
    <name type="scientific">Clonorchis sinensis</name>
    <name type="common">Chinese liver fluke</name>
    <dbReference type="NCBI Taxonomy" id="79923"/>
    <lineage>
        <taxon>Eukaryota</taxon>
        <taxon>Metazoa</taxon>
        <taxon>Spiralia</taxon>
        <taxon>Lophotrochozoa</taxon>
        <taxon>Platyhelminthes</taxon>
        <taxon>Trematoda</taxon>
        <taxon>Digenea</taxon>
        <taxon>Opisthorchiida</taxon>
        <taxon>Opisthorchiata</taxon>
        <taxon>Opisthorchiidae</taxon>
        <taxon>Clonorchis</taxon>
    </lineage>
</organism>
<sequence>MPSAAFNLRKCLLALCMNTKPRHVDSDQKMPTLLAVSAPLQSTNNEPSRAPNKKLSSDYIPLSEPDLFLHLTYCGSYWPIMRPSCWRAHLEMDLKTRIADVIRQNGGRLSCNQLISLFSENYLKDPDFISMTISQPSSFFRMAWQVVTDGLLQLMDCFVYLLFDYGYYGSVCVANVSSGNSGLFTCSVCQTIHFLEEPFSHNYTESESEPGVKGRLGNEE</sequence>
<accession>G7YVY4</accession>
<name>G7YVY4_CLOSI</name>
<evidence type="ECO:0000313" key="2">
    <source>
        <dbReference type="Proteomes" id="UP000008909"/>
    </source>
</evidence>
<reference key="2">
    <citation type="submission" date="2011-10" db="EMBL/GenBank/DDBJ databases">
        <title>The genome and transcriptome sequence of Clonorchis sinensis provide insights into the carcinogenic liver fluke.</title>
        <authorList>
            <person name="Wang X."/>
            <person name="Huang Y."/>
            <person name="Chen W."/>
            <person name="Liu H."/>
            <person name="Guo L."/>
            <person name="Chen Y."/>
            <person name="Luo F."/>
            <person name="Zhou W."/>
            <person name="Sun J."/>
            <person name="Mao Q."/>
            <person name="Liang P."/>
            <person name="Zhou C."/>
            <person name="Tian Y."/>
            <person name="Men J."/>
            <person name="Lv X."/>
            <person name="Huang L."/>
            <person name="Zhou J."/>
            <person name="Hu Y."/>
            <person name="Li R."/>
            <person name="Zhang F."/>
            <person name="Lei H."/>
            <person name="Li X."/>
            <person name="Hu X."/>
            <person name="Liang C."/>
            <person name="Xu J."/>
            <person name="Wu Z."/>
            <person name="Yu X."/>
        </authorList>
    </citation>
    <scope>NUCLEOTIDE SEQUENCE</scope>
    <source>
        <strain>Henan</strain>
    </source>
</reference>
<keyword evidence="2" id="KW-1185">Reference proteome</keyword>
<proteinExistence type="predicted"/>
<dbReference type="EMBL" id="DF144549">
    <property type="protein sequence ID" value="GAA57114.1"/>
    <property type="molecule type" value="Genomic_DNA"/>
</dbReference>
<dbReference type="Proteomes" id="UP000008909">
    <property type="component" value="Unassembled WGS sequence"/>
</dbReference>
<dbReference type="AlphaFoldDB" id="G7YVY4"/>